<dbReference type="NCBIfam" id="NF003417">
    <property type="entry name" value="PRK04813.1"/>
    <property type="match status" value="3"/>
</dbReference>
<evidence type="ECO:0000256" key="2">
    <source>
        <dbReference type="ARBA" id="ARBA00006432"/>
    </source>
</evidence>
<dbReference type="InterPro" id="IPR023213">
    <property type="entry name" value="CAT-like_dom_sf"/>
</dbReference>
<dbReference type="FunFam" id="2.30.38.10:FF:000001">
    <property type="entry name" value="Non-ribosomal peptide synthetase PvdI"/>
    <property type="match status" value="3"/>
</dbReference>
<evidence type="ECO:0000313" key="8">
    <source>
        <dbReference type="Proteomes" id="UP000094600"/>
    </source>
</evidence>
<dbReference type="SUPFAM" id="SSF53474">
    <property type="entry name" value="alpha/beta-Hydrolases"/>
    <property type="match status" value="1"/>
</dbReference>
<comment type="similarity">
    <text evidence="2">Belongs to the ATP-dependent AMP-binding enzyme family.</text>
</comment>
<dbReference type="Pfam" id="PF00501">
    <property type="entry name" value="AMP-binding"/>
    <property type="match status" value="3"/>
</dbReference>
<dbReference type="Pfam" id="PF00550">
    <property type="entry name" value="PP-binding"/>
    <property type="match status" value="3"/>
</dbReference>
<dbReference type="InterPro" id="IPR009081">
    <property type="entry name" value="PP-bd_ACP"/>
</dbReference>
<dbReference type="FunFam" id="1.10.1200.10:FF:000005">
    <property type="entry name" value="Nonribosomal peptide synthetase 1"/>
    <property type="match status" value="2"/>
</dbReference>
<dbReference type="FunFam" id="3.40.50.980:FF:000001">
    <property type="entry name" value="Non-ribosomal peptide synthetase"/>
    <property type="match status" value="3"/>
</dbReference>
<gene>
    <name evidence="6" type="ORF">A9255_01645</name>
    <name evidence="7" type="ORF">Xhom_02778</name>
</gene>
<dbReference type="Pfam" id="PF13193">
    <property type="entry name" value="AMP-binding_C"/>
    <property type="match status" value="3"/>
</dbReference>
<dbReference type="CDD" id="cd19531">
    <property type="entry name" value="LCL_NRPS-like"/>
    <property type="match status" value="1"/>
</dbReference>
<keyword evidence="8" id="KW-1185">Reference proteome</keyword>
<dbReference type="InterPro" id="IPR006162">
    <property type="entry name" value="Ppantetheine_attach_site"/>
</dbReference>
<dbReference type="InterPro" id="IPR010071">
    <property type="entry name" value="AA_adenyl_dom"/>
</dbReference>
<dbReference type="CDD" id="cd19544">
    <property type="entry name" value="E-C_NRPS"/>
    <property type="match status" value="2"/>
</dbReference>
<dbReference type="FunFam" id="3.30.300.30:FF:000010">
    <property type="entry name" value="Enterobactin synthetase component F"/>
    <property type="match status" value="3"/>
</dbReference>
<dbReference type="PANTHER" id="PTHR45527">
    <property type="entry name" value="NONRIBOSOMAL PEPTIDE SYNTHETASE"/>
    <property type="match status" value="1"/>
</dbReference>
<evidence type="ECO:0000259" key="5">
    <source>
        <dbReference type="PROSITE" id="PS50075"/>
    </source>
</evidence>
<dbReference type="SUPFAM" id="SSF56801">
    <property type="entry name" value="Acetyl-CoA synthetase-like"/>
    <property type="match status" value="3"/>
</dbReference>
<dbReference type="RefSeq" id="WP_069315180.1">
    <property type="nucleotide sequence ID" value="NZ_CAWNQJ010000068.1"/>
</dbReference>
<sequence>MSNNELTLLKLRQAVLQKKIKERIQNSQVEEKSQIAPRSADQQTLPLSWAQQRLWFLAQLDPAAQTAYHIPGGLRLQGHLDLNALQAALDKIVVRHEILRTTIKMVDSQAQQVIGKPNNGFSLTVEDLSHLPSAEQQTAIENIVQRETNQPFDFAQGPLIRGRLLRQAENDHILLLTQHHIISDGWSLNILMHELSTLYHAFSEGQNDPLPPLTLQYADYALWQRQWLQGEVLEKQVNFWRDALQGAPALLELPTDRPRPEKQSYAGGCVTITLPPEIKAGLKTLSQRHGTTLFMTLMAGWATLLSRLSGQTDLVIGTPVANRQHRELEPLIGFFVNTLALRVQLDDNPSVKDLLARVKAHALKAYAHQDLPFEQLVEALQPPRSLSHSPIFQVMMSVDNTPGQQSIELPDVTISEINLTESSSHFDLSLSMNDTDNGLVGELEYASDLFDPASVERIASYLQTLLTAMVEDDSQRVEDLPLLQPQQRAQVLVDFNETALDYPHLSSPSQTILIHQLFEQQAERTPDAIALMFGERQLTYAELNHQANQLAHHLIASGVRPDDRIAICAERSLDMISGIYAILKAGAGYIPLDPEYPAERLAYQLTDSKPALLLTQQHLQARLPLQDMAVWLLDDDHHRQRVAKQPVQNPDARQMGLQPHHLAYIIYTSGSTGQPKGVMLEHRNVVNFIHAQRQTSDPQLGDRILQFATVAFDTSVSDIFPTLASGATLVLRPPHIRIPDITFVDFLREQQITIMDMPTAFWHHWVQEMMAGRSGFSPYLRTIIVGGEKAEYRHLINWLSSPETQACRWINSYGPTETTVIATTLSLDSKEPLPLENTIPIGYPLPNTRIYILDTHGQPVPIGVSGEIHIAGAGVARGYLNRPDLTAEKFVADPFNQQPDARMYQTGDLGRWLPNGAIEYLGRNDFQVKIRGFRIELGEIETQLAACAGVSDAVVIAREEGRGDKRLVAYVIPQSGVTLSPSHLREQLSSSLMEHMLPSAFVMLDAFPMSANGKLDRKALPAPDQAAVVSREYQAPEGDTEQQLAAVWQSLLGLEQVGRHDNFFELGGHSLLVVNLIEELRQQGLSLDVSTVFSAPTLAAMSALVSQNSHKTTTEQAIPPNLIREDSLAITSDMLPLVELTQNQIDQIVAHVTDGIANIQDIYPLGPLQEGILFHHLLENEGDLYLDNQLMVFNSRSRLDSFLQAIQQVIDRHDILRSAIHWKELLKPVQVVYRRAPLPMIEHILLTEKSASAAESAEIQLRRLTDPRSVRMDITQAPLLAAHIAQDPESGQWLLSLLYHHLVCDHISLDMIFSEVQTLLLGESDKLPAPLPYRNFIAQIRNVPLEAHQAYFRELLGDVEEPTLPFGLLDVQGGSLNEITEDIFTLDNELANNLRGCARQLGMSSAVLFHVAWAQVLARCSGRDDVVFGTVLLGRLQGGAGAAEVLGMFINTLPIRIRLQTRTVKQAVQETYQQLSALLGHEQAPLAVAQRCSGIQAPLPLFNSLLNFRHSPRDDEQSNSLAWEGIQELNGEERSNYPLSLDVDDFDDGFALTAQCSQQINPARINAYMNAALKSIVAALQYAPEQAISALDILPSAERTQLLVDFNATQLTYPQDSLIHQLFEQQVERTPDAIALVSGENQLSYTELNQHANQLAHLLIAAGIRPDDRVAICADRSLDMIIGMYAILKAGAGYVPLDPEYPTERLAYQLSDSQPALLLTQQHLQARLPIQEMPVWLLDDETHQASVSKQPAHNPDIERIGLQPHHLAYIIYTSGSTGQPKGVMLEHRNVVSFIHAQRQTSEPQLGDRILQFATVAFDTSVSDIFPTLASGATLVLRPSHIRIPDMTFVDFLREQQITIIDLPTAFWHHWVQEMMAGRSGFSPYLHTVIIGGEKAEYRHLMGWLSRPETQSCRWLNSYGPTETTVTATTLTLDDKQILTVTDNIPIGYPMPNARIYILDAHGQPAPVGVSGEIHIGGMGVARGYLNRPELTAEKFVVDTFSEQPNARMYKTGDLGCWLPNGMIDYLGRNDFQIKIRGFRIELGEIEAQLAACNGVSDVVVIARDESREEKKNGDKRLVAYVIPHTGITLTPADLREQLSTRLMEYMLPSAFVMLDAFPLSANGKLDRKALPAPDHTATVNREYEAPQGEIEQKLAAVWQSLLDLEHVGRHDNFFELGGHSLLVVSLIEQLRQQGLSIDVSAVFSAPTLAAMSSRLNRNSEQDTAAQAIPPNLIREDSLTITPEMLPLVELTQAQIDQIVDRVPGGTANIQDIYPLGPLQEGILFHHLLEEEGDTYLENILMNFDSRERLDSFLQALQQVIDRHDIQRSAFHWQELPTPVQVVYRHAPLPITELTLSAGENAETQLQCLTDPQTIRLDITKAPLLAANIAKDPDSGLWWLSLLHHHLVCDHLSLEIIFGEVQALLLGEEANLPAPLPYRNFIAQIRKVPIEVHKAYFQQLLGDVEEPTLPFGLLDVQGGKRDEHDEIVENILTLDDELAQQIRDCARQQGISAAVLFHVVWAQVLAQCCGRDDVVFGTVLLGRLQGGMGASQVLGMFINTLPVRIRLQDRNVGQVVQETYQHLSELLDHEQTPLAIAQRCSGIQASLPLFNSLLNFRHSPRDDEQSSSPAWDGIQEMESEERSNYPLSLDVDDFDDGFELTAQCSQQVDPVRINAYVNTALKGIVATLQTAPEKAIQSIDILPLAERTQLLETFNDTALDYPQDKLIHQLFEQQAELTPDATALVFGDTQLSYAELNRHANQLAHSLIASGVRADDRIAICADRNLDMIIGMYGILKAGAGYIPLDPEYPLDRLAYQLTDSKPVLLLTQTHLQARLPLQDVNVWLLDNEKHRENVAQQPEHNPDASQIGLQPHHLAYIIYTSGSTGQPKGVMLEHRNVVNFIHTQHKTSEPQAGDRILQFATVAFDTSVSDIFPTLASGATLVLRPAHIRVPDADFVTLLNEQQITIIDLPTAFWHHWVQEMTAGRSGFGQYLRTVIVGGEKAELRHLLSWHAMPETQSCRWINSYGPTETTVIATTLMLDNQHTVPITDNIPIGYPLPNTRIYILDTLGQPVPLGVSGEIHIGGAGVARGYLNRSDLTAEKFVADPFSRQPDARMYKTGDLGRWLPNGMIEYLGRNDFQVKLRGFRIELGEIENQLVQCQGVLEAIVLVRETASDDKRLIAYVQPQSGISLVPSELRQQLAQHLADYMLPSAFVTLDAFPLTSNGKIDRQAFPAPDQSAIVVRGYEAPQGEVESTLAQIWQNLLGLERVSRHDHFFELGGHSLLILKACSLAVEKFGLEQRMMARLMTFTTIKEQARIIENRDNADVGSMVGLSQNTGAKPLFFAPGAGGQVLYLRELATELEGDYSVWGMQSPELDGSHTHLQSLEAMADVMIDDMKKVQPTGPYYLGGHSFGGWLAFEMARQLVQQGEEIALLALVDSEPPLENFAPKDELEWSDSRWMAEFGNVLAALKGAEDHFTEEEFQSMTEKAQIDSLRLRLIEEELLPSQLEPEEIATYVRVFKSHSLAHYQPQDRYSGSVHLLLASDNQEDEELETFVESIITGWETLVTGEVVPQRLAGDHITMMRHPFVQDLASAIASVEK</sequence>
<evidence type="ECO:0000313" key="7">
    <source>
        <dbReference type="EMBL" id="PHM54821.1"/>
    </source>
</evidence>
<feature type="domain" description="Carrier" evidence="5">
    <location>
        <begin position="1035"/>
        <end position="1109"/>
    </location>
</feature>
<dbReference type="GO" id="GO:0003824">
    <property type="term" value="F:catalytic activity"/>
    <property type="evidence" value="ECO:0007669"/>
    <property type="project" value="InterPro"/>
</dbReference>
<accession>A0A2G0Q6K2</accession>
<feature type="domain" description="Carrier" evidence="5">
    <location>
        <begin position="2145"/>
        <end position="2219"/>
    </location>
</feature>
<dbReference type="InterPro" id="IPR036736">
    <property type="entry name" value="ACP-like_sf"/>
</dbReference>
<dbReference type="InterPro" id="IPR020845">
    <property type="entry name" value="AMP-binding_CS"/>
</dbReference>
<dbReference type="Gene3D" id="1.10.1200.10">
    <property type="entry name" value="ACP-like"/>
    <property type="match status" value="3"/>
</dbReference>
<dbReference type="Gene3D" id="3.40.50.980">
    <property type="match status" value="6"/>
</dbReference>
<dbReference type="InterPro" id="IPR029058">
    <property type="entry name" value="AB_hydrolase_fold"/>
</dbReference>
<dbReference type="InterPro" id="IPR045851">
    <property type="entry name" value="AMP-bd_C_sf"/>
</dbReference>
<dbReference type="Pfam" id="PF00668">
    <property type="entry name" value="Condensation"/>
    <property type="match status" value="3"/>
</dbReference>
<dbReference type="Proteomes" id="UP000094600">
    <property type="component" value="Chromosome"/>
</dbReference>
<evidence type="ECO:0000313" key="6">
    <source>
        <dbReference type="EMBL" id="AOM39414.1"/>
    </source>
</evidence>
<dbReference type="Gene3D" id="3.30.559.30">
    <property type="entry name" value="Nonribosomal peptide synthetase, condensation domain"/>
    <property type="match status" value="3"/>
</dbReference>
<dbReference type="InterPro" id="IPR000873">
    <property type="entry name" value="AMP-dep_synth/lig_dom"/>
</dbReference>
<dbReference type="Gene3D" id="3.40.50.1820">
    <property type="entry name" value="alpha/beta hydrolase"/>
    <property type="match status" value="1"/>
</dbReference>
<dbReference type="OrthoDB" id="134488at2"/>
<dbReference type="Gene3D" id="3.30.559.10">
    <property type="entry name" value="Chloramphenicol acetyltransferase-like domain"/>
    <property type="match status" value="3"/>
</dbReference>
<dbReference type="GO" id="GO:0044550">
    <property type="term" value="P:secondary metabolite biosynthetic process"/>
    <property type="evidence" value="ECO:0007669"/>
    <property type="project" value="UniProtKB-ARBA"/>
</dbReference>
<dbReference type="PROSITE" id="PS50075">
    <property type="entry name" value="CARRIER"/>
    <property type="match status" value="3"/>
</dbReference>
<protein>
    <submittedName>
        <fullName evidence="7">Amino acid adenylation</fullName>
    </submittedName>
    <submittedName>
        <fullName evidence="6">Non-ribosomal peptide synthetase</fullName>
    </submittedName>
</protein>
<dbReference type="SUPFAM" id="SSF47336">
    <property type="entry name" value="ACP-like"/>
    <property type="match status" value="3"/>
</dbReference>
<evidence type="ECO:0000313" key="9">
    <source>
        <dbReference type="Proteomes" id="UP000225433"/>
    </source>
</evidence>
<organism evidence="7 9">
    <name type="scientific">Xenorhabdus hominickii</name>
    <dbReference type="NCBI Taxonomy" id="351679"/>
    <lineage>
        <taxon>Bacteria</taxon>
        <taxon>Pseudomonadati</taxon>
        <taxon>Pseudomonadota</taxon>
        <taxon>Gammaproteobacteria</taxon>
        <taxon>Enterobacterales</taxon>
        <taxon>Morganellaceae</taxon>
        <taxon>Xenorhabdus</taxon>
    </lineage>
</organism>
<dbReference type="NCBIfam" id="TIGR01733">
    <property type="entry name" value="AA-adenyl-dom"/>
    <property type="match status" value="3"/>
</dbReference>
<dbReference type="Pfam" id="PF00975">
    <property type="entry name" value="Thioesterase"/>
    <property type="match status" value="1"/>
</dbReference>
<evidence type="ECO:0000256" key="3">
    <source>
        <dbReference type="ARBA" id="ARBA00022450"/>
    </source>
</evidence>
<dbReference type="Gene3D" id="2.30.38.10">
    <property type="entry name" value="Luciferase, Domain 3"/>
    <property type="match status" value="3"/>
</dbReference>
<dbReference type="PROSITE" id="PS00012">
    <property type="entry name" value="PHOSPHOPANTETHEINE"/>
    <property type="match status" value="2"/>
</dbReference>
<dbReference type="InterPro" id="IPR020802">
    <property type="entry name" value="TesA-like"/>
</dbReference>
<dbReference type="EMBL" id="CP016176">
    <property type="protein sequence ID" value="AOM39414.1"/>
    <property type="molecule type" value="Genomic_DNA"/>
</dbReference>
<dbReference type="PANTHER" id="PTHR45527:SF1">
    <property type="entry name" value="FATTY ACID SYNTHASE"/>
    <property type="match status" value="1"/>
</dbReference>
<keyword evidence="4" id="KW-0597">Phosphoprotein</keyword>
<dbReference type="SMART" id="SM00824">
    <property type="entry name" value="PKS_TE"/>
    <property type="match status" value="1"/>
</dbReference>
<proteinExistence type="inferred from homology"/>
<reference evidence="7 9" key="2">
    <citation type="journal article" date="2017" name="Nat. Microbiol.">
        <title>Natural product diversity associated with the nematode symbionts Photorhabdus and Xenorhabdus.</title>
        <authorList>
            <person name="Tobias N.J."/>
            <person name="Wolff H."/>
            <person name="Djahanschiri B."/>
            <person name="Grundmann F."/>
            <person name="Kronenwerth M."/>
            <person name="Shi Y.M."/>
            <person name="Simonyi S."/>
            <person name="Grun P."/>
            <person name="Shapiro-Ilan D."/>
            <person name="Pidot S.J."/>
            <person name="Stinear T.P."/>
            <person name="Ebersberger I."/>
            <person name="Bode H.B."/>
        </authorList>
    </citation>
    <scope>NUCLEOTIDE SEQUENCE [LARGE SCALE GENOMIC DNA]</scope>
    <source>
        <strain evidence="7 9">DSM 17903</strain>
    </source>
</reference>
<dbReference type="GO" id="GO:0043041">
    <property type="term" value="P:amino acid activation for nonribosomal peptide biosynthetic process"/>
    <property type="evidence" value="ECO:0007669"/>
    <property type="project" value="TreeGrafter"/>
</dbReference>
<reference evidence="6 8" key="1">
    <citation type="submission" date="2016-06" db="EMBL/GenBank/DDBJ databases">
        <title>Bacterial characters and pathogenicity of Xenorhabdus hominickii from an entomopathogenic nematode, Steinernema monticolum.</title>
        <authorList>
            <person name="Park Y."/>
            <person name="Kim Y."/>
        </authorList>
    </citation>
    <scope>NUCLEOTIDE SEQUENCE [LARGE SCALE GENOMIC DNA]</scope>
    <source>
        <strain evidence="6 8">ANU1</strain>
    </source>
</reference>
<name>A0A2G0Q6K2_XENHO</name>
<feature type="domain" description="Carrier" evidence="5">
    <location>
        <begin position="3247"/>
        <end position="3323"/>
    </location>
</feature>
<dbReference type="FunFam" id="3.40.50.12780:FF:000012">
    <property type="entry name" value="Non-ribosomal peptide synthetase"/>
    <property type="match status" value="3"/>
</dbReference>
<dbReference type="GO" id="GO:0005737">
    <property type="term" value="C:cytoplasm"/>
    <property type="evidence" value="ECO:0007669"/>
    <property type="project" value="TreeGrafter"/>
</dbReference>
<dbReference type="Gene3D" id="3.30.300.30">
    <property type="match status" value="3"/>
</dbReference>
<comment type="cofactor">
    <cofactor evidence="1">
        <name>pantetheine 4'-phosphate</name>
        <dbReference type="ChEBI" id="CHEBI:47942"/>
    </cofactor>
</comment>
<dbReference type="InterPro" id="IPR020806">
    <property type="entry name" value="PKS_PP-bd"/>
</dbReference>
<dbReference type="SUPFAM" id="SSF52777">
    <property type="entry name" value="CoA-dependent acyltransferases"/>
    <property type="match status" value="6"/>
</dbReference>
<dbReference type="EMBL" id="NJAI01000004">
    <property type="protein sequence ID" value="PHM54821.1"/>
    <property type="molecule type" value="Genomic_DNA"/>
</dbReference>
<dbReference type="SMART" id="SM00823">
    <property type="entry name" value="PKS_PP"/>
    <property type="match status" value="2"/>
</dbReference>
<dbReference type="CDD" id="cd17651">
    <property type="entry name" value="A_NRPS_VisG_like"/>
    <property type="match status" value="3"/>
</dbReference>
<dbReference type="GO" id="GO:0031177">
    <property type="term" value="F:phosphopantetheine binding"/>
    <property type="evidence" value="ECO:0007669"/>
    <property type="project" value="InterPro"/>
</dbReference>
<dbReference type="PROSITE" id="PS00455">
    <property type="entry name" value="AMP_BINDING"/>
    <property type="match status" value="3"/>
</dbReference>
<dbReference type="InterPro" id="IPR025110">
    <property type="entry name" value="AMP-bd_C"/>
</dbReference>
<keyword evidence="3" id="KW-0596">Phosphopantetheine</keyword>
<dbReference type="STRING" id="351679.A9255_01645"/>
<dbReference type="FunFam" id="3.30.559.10:FF:000012">
    <property type="entry name" value="Non-ribosomal peptide synthetase"/>
    <property type="match status" value="1"/>
</dbReference>
<evidence type="ECO:0000256" key="1">
    <source>
        <dbReference type="ARBA" id="ARBA00001957"/>
    </source>
</evidence>
<dbReference type="InterPro" id="IPR001031">
    <property type="entry name" value="Thioesterase"/>
</dbReference>
<evidence type="ECO:0000256" key="4">
    <source>
        <dbReference type="ARBA" id="ARBA00022553"/>
    </source>
</evidence>
<dbReference type="InterPro" id="IPR001242">
    <property type="entry name" value="Condensation_dom"/>
</dbReference>
<dbReference type="Proteomes" id="UP000225433">
    <property type="component" value="Unassembled WGS sequence"/>
</dbReference>
<dbReference type="KEGG" id="xho:A9255_01645"/>